<name>A0A3Q2ZQ93_KRYMA</name>
<reference evidence="1" key="2">
    <citation type="submission" date="2025-09" db="UniProtKB">
        <authorList>
            <consortium name="Ensembl"/>
        </authorList>
    </citation>
    <scope>IDENTIFICATION</scope>
</reference>
<organism evidence="1 2">
    <name type="scientific">Kryptolebias marmoratus</name>
    <name type="common">Mangrove killifish</name>
    <name type="synonym">Rivulus marmoratus</name>
    <dbReference type="NCBI Taxonomy" id="37003"/>
    <lineage>
        <taxon>Eukaryota</taxon>
        <taxon>Metazoa</taxon>
        <taxon>Chordata</taxon>
        <taxon>Craniata</taxon>
        <taxon>Vertebrata</taxon>
        <taxon>Euteleostomi</taxon>
        <taxon>Actinopterygii</taxon>
        <taxon>Neopterygii</taxon>
        <taxon>Teleostei</taxon>
        <taxon>Neoteleostei</taxon>
        <taxon>Acanthomorphata</taxon>
        <taxon>Ovalentaria</taxon>
        <taxon>Atherinomorphae</taxon>
        <taxon>Cyprinodontiformes</taxon>
        <taxon>Rivulidae</taxon>
        <taxon>Kryptolebias</taxon>
    </lineage>
</organism>
<proteinExistence type="predicted"/>
<dbReference type="Ensembl" id="ENSKMAT00000000305.1">
    <property type="protein sequence ID" value="ENSKMAP00000000279.1"/>
    <property type="gene ID" value="ENSKMAG00000000230.1"/>
</dbReference>
<evidence type="ECO:0000313" key="2">
    <source>
        <dbReference type="Proteomes" id="UP000264800"/>
    </source>
</evidence>
<keyword evidence="2" id="KW-1185">Reference proteome</keyword>
<dbReference type="InterPro" id="IPR036397">
    <property type="entry name" value="RNaseH_sf"/>
</dbReference>
<dbReference type="GeneTree" id="ENSGT01120000275464"/>
<protein>
    <submittedName>
        <fullName evidence="1">Uncharacterized protein</fullName>
    </submittedName>
</protein>
<dbReference type="Gene3D" id="3.30.420.10">
    <property type="entry name" value="Ribonuclease H-like superfamily/Ribonuclease H"/>
    <property type="match status" value="1"/>
</dbReference>
<dbReference type="Proteomes" id="UP000264800">
    <property type="component" value="Unplaced"/>
</dbReference>
<reference evidence="1" key="1">
    <citation type="submission" date="2025-08" db="UniProtKB">
        <authorList>
            <consortium name="Ensembl"/>
        </authorList>
    </citation>
    <scope>IDENTIFICATION</scope>
</reference>
<accession>A0A3Q2ZQ93</accession>
<dbReference type="AlphaFoldDB" id="A0A3Q2ZQ93"/>
<dbReference type="STRING" id="37003.ENSKMAP00000000279"/>
<dbReference type="GO" id="GO:0003676">
    <property type="term" value="F:nucleic acid binding"/>
    <property type="evidence" value="ECO:0007669"/>
    <property type="project" value="InterPro"/>
</dbReference>
<evidence type="ECO:0000313" key="1">
    <source>
        <dbReference type="Ensembl" id="ENSKMAP00000000279.1"/>
    </source>
</evidence>
<sequence>MDGWVQVILISVRNLSSTEVEGLFDACHELDTAGTLCHYETKIELFGHNEKKCAWRSQGEAFKSKKTIPTVKHGGGSIMLWYWCIVQSRWDNKKGGLRPNSTSPQINRWLKLGHIWVFQQDKHTLKLLLGDKIETDMVSFLFKL</sequence>